<dbReference type="KEGG" id="smao:CAG99_13800"/>
<name>A0A1W7CYF7_9ACTN</name>
<gene>
    <name evidence="3" type="ORF">CAG99_13800</name>
</gene>
<feature type="compositionally biased region" description="Polar residues" evidence="1">
    <location>
        <begin position="1"/>
        <end position="12"/>
    </location>
</feature>
<organism evidence="3 4">
    <name type="scientific">Streptomyces marincola</name>
    <dbReference type="NCBI Taxonomy" id="2878388"/>
    <lineage>
        <taxon>Bacteria</taxon>
        <taxon>Bacillati</taxon>
        <taxon>Actinomycetota</taxon>
        <taxon>Actinomycetes</taxon>
        <taxon>Kitasatosporales</taxon>
        <taxon>Streptomycetaceae</taxon>
        <taxon>Streptomyces</taxon>
    </lineage>
</organism>
<dbReference type="SUPFAM" id="SSF109854">
    <property type="entry name" value="DinB/YfiT-like putative metalloenzymes"/>
    <property type="match status" value="1"/>
</dbReference>
<dbReference type="InterPro" id="IPR034660">
    <property type="entry name" value="DinB/YfiT-like"/>
</dbReference>
<evidence type="ECO:0000313" key="3">
    <source>
        <dbReference type="EMBL" id="ARQ69796.1"/>
    </source>
</evidence>
<sequence>MNTHPHNGTNDTPPAPGLDPTPTARQVAALLDGVHDDRLDDPTPCPDYRVRDLLTHLLGLALAFRDAARKDLGRWTDVSPDAPDAPRPSLDGDWRAELRVRLEELAAAWRDPAAWQGMTRAGGVDLPGEVAGLVALNELLLHGWDLARATGQPYAADDDAARASIALLGQQVDDADRDGSGFGPAVAVPASASPLDRAVGLSGRDPAWAPTSG</sequence>
<feature type="region of interest" description="Disordered" evidence="1">
    <location>
        <begin position="1"/>
        <end position="22"/>
    </location>
</feature>
<dbReference type="Proteomes" id="UP000194218">
    <property type="component" value="Chromosome"/>
</dbReference>
<evidence type="ECO:0000313" key="4">
    <source>
        <dbReference type="Proteomes" id="UP000194218"/>
    </source>
</evidence>
<dbReference type="NCBIfam" id="TIGR03086">
    <property type="entry name" value="TIGR03086 family metal-binding protein"/>
    <property type="match status" value="1"/>
</dbReference>
<dbReference type="GO" id="GO:0046872">
    <property type="term" value="F:metal ion binding"/>
    <property type="evidence" value="ECO:0007669"/>
    <property type="project" value="InterPro"/>
</dbReference>
<keyword evidence="4" id="KW-1185">Reference proteome</keyword>
<dbReference type="Gene3D" id="1.20.120.450">
    <property type="entry name" value="dinb family like domain"/>
    <property type="match status" value="1"/>
</dbReference>
<dbReference type="InterPro" id="IPR024344">
    <property type="entry name" value="MDMPI_metal-binding"/>
</dbReference>
<dbReference type="InterPro" id="IPR017520">
    <property type="entry name" value="CHP03086"/>
</dbReference>
<dbReference type="Pfam" id="PF11716">
    <property type="entry name" value="MDMPI_N"/>
    <property type="match status" value="1"/>
</dbReference>
<evidence type="ECO:0000256" key="1">
    <source>
        <dbReference type="SAM" id="MobiDB-lite"/>
    </source>
</evidence>
<reference evidence="3 4" key="1">
    <citation type="submission" date="2017-05" db="EMBL/GenBank/DDBJ databases">
        <title>Complete genome sequence of Streptomyces sp. SCSIO 03032 revealed the diverse biosynthetic pathways for its bioactive secondary metabolites.</title>
        <authorList>
            <person name="Ma L."/>
            <person name="Zhu Y."/>
            <person name="Zhang W."/>
            <person name="Zhang G."/>
            <person name="Tian X."/>
            <person name="Zhang S."/>
            <person name="Zhang C."/>
        </authorList>
    </citation>
    <scope>NUCLEOTIDE SEQUENCE [LARGE SCALE GENOMIC DNA]</scope>
    <source>
        <strain evidence="3 4">SCSIO 03032</strain>
    </source>
</reference>
<dbReference type="NCBIfam" id="TIGR03083">
    <property type="entry name" value="maleylpyruvate isomerase family mycothiol-dependent enzyme"/>
    <property type="match status" value="1"/>
</dbReference>
<dbReference type="AlphaFoldDB" id="A0A1W7CYF7"/>
<proteinExistence type="predicted"/>
<dbReference type="RefSeq" id="WP_086159663.1">
    <property type="nucleotide sequence ID" value="NZ_CP021121.1"/>
</dbReference>
<dbReference type="InterPro" id="IPR017517">
    <property type="entry name" value="Maleyloyr_isom"/>
</dbReference>
<dbReference type="OrthoDB" id="5185819at2"/>
<evidence type="ECO:0000259" key="2">
    <source>
        <dbReference type="Pfam" id="PF11716"/>
    </source>
</evidence>
<protein>
    <submittedName>
        <fullName evidence="3">TIGR03086 family protein</fullName>
    </submittedName>
</protein>
<dbReference type="EMBL" id="CP021121">
    <property type="protein sequence ID" value="ARQ69796.1"/>
    <property type="molecule type" value="Genomic_DNA"/>
</dbReference>
<accession>A0A1W7CYF7</accession>
<feature type="domain" description="Mycothiol-dependent maleylpyruvate isomerase metal-binding" evidence="2">
    <location>
        <begin position="24"/>
        <end position="147"/>
    </location>
</feature>